<evidence type="ECO:0000256" key="1">
    <source>
        <dbReference type="ARBA" id="ARBA00010518"/>
    </source>
</evidence>
<keyword evidence="8" id="KW-1185">Reference proteome</keyword>
<evidence type="ECO:0000259" key="6">
    <source>
        <dbReference type="Pfam" id="PF00710"/>
    </source>
</evidence>
<dbReference type="Proteomes" id="UP001225378">
    <property type="component" value="Chromosome"/>
</dbReference>
<feature type="domain" description="L-asparaginase N-terminal" evidence="6">
    <location>
        <begin position="3"/>
        <end position="149"/>
    </location>
</feature>
<dbReference type="EMBL" id="CP157743">
    <property type="protein sequence ID" value="XBS21208.1"/>
    <property type="molecule type" value="Genomic_DNA"/>
</dbReference>
<feature type="binding site" evidence="3">
    <location>
        <begin position="90"/>
        <end position="91"/>
    </location>
    <ligand>
        <name>substrate</name>
    </ligand>
</feature>
<dbReference type="RefSeq" id="WP_305909802.1">
    <property type="nucleotide sequence ID" value="NZ_CP157743.1"/>
</dbReference>
<dbReference type="PIRSF" id="PIRSF001220">
    <property type="entry name" value="L-ASNase_gatD"/>
    <property type="match status" value="1"/>
</dbReference>
<evidence type="ECO:0000256" key="5">
    <source>
        <dbReference type="PROSITE-ProRule" id="PRU10100"/>
    </source>
</evidence>
<dbReference type="PANTHER" id="PTHR11707:SF28">
    <property type="entry name" value="60 KDA LYSOPHOSPHOLIPASE"/>
    <property type="match status" value="1"/>
</dbReference>
<dbReference type="Pfam" id="PF00710">
    <property type="entry name" value="Asparaginase"/>
    <property type="match status" value="1"/>
</dbReference>
<evidence type="ECO:0000256" key="3">
    <source>
        <dbReference type="PIRSR" id="PIRSR001220-2"/>
    </source>
</evidence>
<dbReference type="InterPro" id="IPR006034">
    <property type="entry name" value="Asparaginase/glutaminase-like"/>
</dbReference>
<dbReference type="KEGG" id="mech:Q9L42_003550"/>
<evidence type="ECO:0000313" key="8">
    <source>
        <dbReference type="Proteomes" id="UP001225378"/>
    </source>
</evidence>
<evidence type="ECO:0000256" key="2">
    <source>
        <dbReference type="PIRSR" id="PIRSR001220-1"/>
    </source>
</evidence>
<dbReference type="SMART" id="SM00870">
    <property type="entry name" value="Asparaginase"/>
    <property type="match status" value="1"/>
</dbReference>
<feature type="active site" evidence="4">
    <location>
        <position position="12"/>
    </location>
</feature>
<dbReference type="PROSITE" id="PS00917">
    <property type="entry name" value="ASN_GLN_ASE_2"/>
    <property type="match status" value="1"/>
</dbReference>
<feature type="active site" evidence="5">
    <location>
        <position position="90"/>
    </location>
</feature>
<dbReference type="InterPro" id="IPR037152">
    <property type="entry name" value="L-asparaginase_N_sf"/>
</dbReference>
<name>A0AAU7NW37_9GAMM</name>
<evidence type="ECO:0000313" key="7">
    <source>
        <dbReference type="EMBL" id="XBS21208.1"/>
    </source>
</evidence>
<dbReference type="PANTHER" id="PTHR11707">
    <property type="entry name" value="L-ASPARAGINASE"/>
    <property type="match status" value="1"/>
</dbReference>
<dbReference type="InterPro" id="IPR027475">
    <property type="entry name" value="Asparaginase/glutaminase_AS2"/>
</dbReference>
<reference evidence="7 8" key="1">
    <citation type="journal article" date="2024" name="Microbiology">
        <title>Methylomarinum rosea sp. nov., a novel halophilic methanotrophic bacterium from the hypersaline Lake Elton.</title>
        <authorList>
            <person name="Suleimanov R.Z."/>
            <person name="Oshkin I.Y."/>
            <person name="Danilova O.V."/>
            <person name="Suzina N.E."/>
            <person name="Dedysh S.N."/>
        </authorList>
    </citation>
    <scope>NUCLEOTIDE SEQUENCE [LARGE SCALE GENOMIC DNA]</scope>
    <source>
        <strain evidence="7 8">Ch1-1</strain>
    </source>
</reference>
<dbReference type="GO" id="GO:0004067">
    <property type="term" value="F:asparaginase activity"/>
    <property type="evidence" value="ECO:0007669"/>
    <property type="project" value="UniProtKB-UniRule"/>
</dbReference>
<dbReference type="GO" id="GO:0006520">
    <property type="term" value="P:amino acid metabolic process"/>
    <property type="evidence" value="ECO:0007669"/>
    <property type="project" value="InterPro"/>
</dbReference>
<dbReference type="SUPFAM" id="SSF53774">
    <property type="entry name" value="Glutaminase/Asparaginase"/>
    <property type="match status" value="1"/>
</dbReference>
<dbReference type="PROSITE" id="PS51732">
    <property type="entry name" value="ASN_GLN_ASE_3"/>
    <property type="match status" value="1"/>
</dbReference>
<evidence type="ECO:0000256" key="4">
    <source>
        <dbReference type="PROSITE-ProRule" id="PRU10099"/>
    </source>
</evidence>
<sequence length="337" mass="37692">MKNILLVFTGGTIGSNCHNGTIDTSSQARYQLLELFKQYYPTSDEIHFKILQPFQLLSENLQPSIWEQLIDAIEAEHPAEFDGIIVTHGTDTLAFSAAALALYFNYLNIPLLLVSSNYPMWHKSANGLDNFICAVEYIAQAKPAGVFVPYKNPGQIQHLHIASRLASCLQLSGDFISVQSRPYMLFENGNFTEYYVIDRASCIHRPLNPDFSSNILLLKPYPGLDYSHINLTGVDAVLHDLYHSGTACSSDQYGSQHALPAFINNCRQLGIKVYLAPALQHPDAYKSTRELIGLGAEMIWNMSLEAAYVKLLLGYGNFKQPQDISEFLQQDIALEHV</sequence>
<dbReference type="Gene3D" id="3.40.50.40">
    <property type="match status" value="1"/>
</dbReference>
<keyword evidence="7" id="KW-0378">Hydrolase</keyword>
<dbReference type="InterPro" id="IPR020827">
    <property type="entry name" value="Asparaginase/glutaminase_AS1"/>
</dbReference>
<accession>A0AAU7NW37</accession>
<dbReference type="AlphaFoldDB" id="A0AAU7NW37"/>
<feature type="active site" description="O-isoaspartyl threonine intermediate" evidence="2">
    <location>
        <position position="12"/>
    </location>
</feature>
<dbReference type="PRINTS" id="PR00139">
    <property type="entry name" value="ASNGLNASE"/>
</dbReference>
<protein>
    <submittedName>
        <fullName evidence="7">Asparaginase domain-containing protein</fullName>
        <ecNumber evidence="7">3.5.1.1</ecNumber>
    </submittedName>
</protein>
<dbReference type="Gene3D" id="3.40.50.1170">
    <property type="entry name" value="L-asparaginase, N-terminal domain"/>
    <property type="match status" value="1"/>
</dbReference>
<dbReference type="InterPro" id="IPR027473">
    <property type="entry name" value="L-asparaginase_C"/>
</dbReference>
<organism evidence="7 8">
    <name type="scientific">Methylomarinum roseum</name>
    <dbReference type="NCBI Taxonomy" id="3067653"/>
    <lineage>
        <taxon>Bacteria</taxon>
        <taxon>Pseudomonadati</taxon>
        <taxon>Pseudomonadota</taxon>
        <taxon>Gammaproteobacteria</taxon>
        <taxon>Methylococcales</taxon>
        <taxon>Methylococcaceae</taxon>
        <taxon>Methylomarinum</taxon>
    </lineage>
</organism>
<gene>
    <name evidence="7" type="ORF">Q9L42_003550</name>
</gene>
<dbReference type="PIRSF" id="PIRSF500176">
    <property type="entry name" value="L_ASNase"/>
    <property type="match status" value="1"/>
</dbReference>
<proteinExistence type="inferred from homology"/>
<dbReference type="EC" id="3.5.1.1" evidence="7"/>
<comment type="similarity">
    <text evidence="1">Belongs to the asparaginase 1 family.</text>
</comment>
<feature type="binding site" evidence="3">
    <location>
        <position position="58"/>
    </location>
    <ligand>
        <name>substrate</name>
    </ligand>
</feature>
<dbReference type="PROSITE" id="PS00144">
    <property type="entry name" value="ASN_GLN_ASE_1"/>
    <property type="match status" value="1"/>
</dbReference>
<dbReference type="InterPro" id="IPR027474">
    <property type="entry name" value="L-asparaginase_N"/>
</dbReference>
<dbReference type="InterPro" id="IPR036152">
    <property type="entry name" value="Asp/glu_Ase-like_sf"/>
</dbReference>